<keyword evidence="6" id="KW-0067">ATP-binding</keyword>
<dbReference type="OrthoDB" id="2447603at2759"/>
<dbReference type="SUPFAM" id="SSF56112">
    <property type="entry name" value="Protein kinase-like (PK-like)"/>
    <property type="match status" value="1"/>
</dbReference>
<evidence type="ECO:0000256" key="3">
    <source>
        <dbReference type="ARBA" id="ARBA00022679"/>
    </source>
</evidence>
<dbReference type="InterPro" id="IPR000719">
    <property type="entry name" value="Prot_kinase_dom"/>
</dbReference>
<keyword evidence="3" id="KW-0808">Transferase</keyword>
<dbReference type="InterPro" id="IPR001245">
    <property type="entry name" value="Ser-Thr/Tyr_kinase_cat_dom"/>
</dbReference>
<dbReference type="GO" id="GO:0004674">
    <property type="term" value="F:protein serine/threonine kinase activity"/>
    <property type="evidence" value="ECO:0007669"/>
    <property type="project" value="UniProtKB-KW"/>
</dbReference>
<reference evidence="8 9" key="1">
    <citation type="journal article" date="2019" name="Environ. Microbiol.">
        <title>At the nexus of three kingdoms: the genome of the mycorrhizal fungus Gigaspora margarita provides insights into plant, endobacterial and fungal interactions.</title>
        <authorList>
            <person name="Venice F."/>
            <person name="Ghignone S."/>
            <person name="Salvioli di Fossalunga A."/>
            <person name="Amselem J."/>
            <person name="Novero M."/>
            <person name="Xianan X."/>
            <person name="Sedzielewska Toro K."/>
            <person name="Morin E."/>
            <person name="Lipzen A."/>
            <person name="Grigoriev I.V."/>
            <person name="Henrissat B."/>
            <person name="Martin F.M."/>
            <person name="Bonfante P."/>
        </authorList>
    </citation>
    <scope>NUCLEOTIDE SEQUENCE [LARGE SCALE GENOMIC DNA]</scope>
    <source>
        <strain evidence="8 9">BEG34</strain>
    </source>
</reference>
<evidence type="ECO:0000313" key="8">
    <source>
        <dbReference type="EMBL" id="KAF0511313.1"/>
    </source>
</evidence>
<gene>
    <name evidence="8" type="ORF">F8M41_018299</name>
</gene>
<keyword evidence="5 8" id="KW-0418">Kinase</keyword>
<dbReference type="EMBL" id="WTPW01000440">
    <property type="protein sequence ID" value="KAF0511313.1"/>
    <property type="molecule type" value="Genomic_DNA"/>
</dbReference>
<proteinExistence type="inferred from homology"/>
<protein>
    <submittedName>
        <fullName evidence="8">Kinase-like protein</fullName>
    </submittedName>
</protein>
<evidence type="ECO:0000256" key="6">
    <source>
        <dbReference type="ARBA" id="ARBA00022840"/>
    </source>
</evidence>
<keyword evidence="9" id="KW-1185">Reference proteome</keyword>
<dbReference type="PANTHER" id="PTHR46485">
    <property type="entry name" value="LIM DOMAIN KINASE 1"/>
    <property type="match status" value="1"/>
</dbReference>
<dbReference type="Proteomes" id="UP000439903">
    <property type="component" value="Unassembled WGS sequence"/>
</dbReference>
<evidence type="ECO:0000259" key="7">
    <source>
        <dbReference type="PROSITE" id="PS50011"/>
    </source>
</evidence>
<dbReference type="Pfam" id="PF07714">
    <property type="entry name" value="PK_Tyr_Ser-Thr"/>
    <property type="match status" value="1"/>
</dbReference>
<dbReference type="GO" id="GO:0005524">
    <property type="term" value="F:ATP binding"/>
    <property type="evidence" value="ECO:0007669"/>
    <property type="project" value="UniProtKB-KW"/>
</dbReference>
<comment type="similarity">
    <text evidence="1">Belongs to the protein kinase superfamily. TKL Ser/Thr protein kinase family.</text>
</comment>
<dbReference type="InterPro" id="IPR050940">
    <property type="entry name" value="Actin_reg-Ser/Thr_kinase"/>
</dbReference>
<evidence type="ECO:0000256" key="4">
    <source>
        <dbReference type="ARBA" id="ARBA00022741"/>
    </source>
</evidence>
<dbReference type="PROSITE" id="PS50011">
    <property type="entry name" value="PROTEIN_KINASE_DOM"/>
    <property type="match status" value="1"/>
</dbReference>
<evidence type="ECO:0000256" key="2">
    <source>
        <dbReference type="ARBA" id="ARBA00022527"/>
    </source>
</evidence>
<keyword evidence="4" id="KW-0547">Nucleotide-binding</keyword>
<dbReference type="InterPro" id="IPR011009">
    <property type="entry name" value="Kinase-like_dom_sf"/>
</dbReference>
<keyword evidence="2" id="KW-0723">Serine/threonine-protein kinase</keyword>
<sequence length="142" mass="16437">MILQFANNGDLQCYLRNHFLELDWATKIRMAKEISSGINYLHKANLVHRDLLSSGVPPFKNIERADIFQKVISGERETPIDGTPIDFMKLYHEAWNNDPNLRPDIAEIRDKLNHIQMAPVYHSNQNINEDISSIGKSFIVYK</sequence>
<dbReference type="Gene3D" id="1.10.510.10">
    <property type="entry name" value="Transferase(Phosphotransferase) domain 1"/>
    <property type="match status" value="2"/>
</dbReference>
<name>A0A8H4ALZ1_GIGMA</name>
<dbReference type="PANTHER" id="PTHR46485:SF5">
    <property type="entry name" value="CENTER DIVIDER, ISOFORM A"/>
    <property type="match status" value="1"/>
</dbReference>
<evidence type="ECO:0000256" key="5">
    <source>
        <dbReference type="ARBA" id="ARBA00022777"/>
    </source>
</evidence>
<dbReference type="AlphaFoldDB" id="A0A8H4ALZ1"/>
<evidence type="ECO:0000256" key="1">
    <source>
        <dbReference type="ARBA" id="ARBA00005843"/>
    </source>
</evidence>
<accession>A0A8H4ALZ1</accession>
<feature type="domain" description="Protein kinase" evidence="7">
    <location>
        <begin position="1"/>
        <end position="142"/>
    </location>
</feature>
<evidence type="ECO:0000313" key="9">
    <source>
        <dbReference type="Proteomes" id="UP000439903"/>
    </source>
</evidence>
<organism evidence="8 9">
    <name type="scientific">Gigaspora margarita</name>
    <dbReference type="NCBI Taxonomy" id="4874"/>
    <lineage>
        <taxon>Eukaryota</taxon>
        <taxon>Fungi</taxon>
        <taxon>Fungi incertae sedis</taxon>
        <taxon>Mucoromycota</taxon>
        <taxon>Glomeromycotina</taxon>
        <taxon>Glomeromycetes</taxon>
        <taxon>Diversisporales</taxon>
        <taxon>Gigasporaceae</taxon>
        <taxon>Gigaspora</taxon>
    </lineage>
</organism>
<comment type="caution">
    <text evidence="8">The sequence shown here is derived from an EMBL/GenBank/DDBJ whole genome shotgun (WGS) entry which is preliminary data.</text>
</comment>